<evidence type="ECO:0000313" key="4">
    <source>
        <dbReference type="EMBL" id="UTZ35202.1"/>
    </source>
</evidence>
<protein>
    <submittedName>
        <fullName evidence="4">GNAT family N-acetyltransferase</fullName>
    </submittedName>
</protein>
<evidence type="ECO:0000256" key="2">
    <source>
        <dbReference type="ARBA" id="ARBA00023315"/>
    </source>
</evidence>
<dbReference type="EMBL" id="CP050474">
    <property type="protein sequence ID" value="UTZ35202.1"/>
    <property type="molecule type" value="Genomic_DNA"/>
</dbReference>
<evidence type="ECO:0000256" key="1">
    <source>
        <dbReference type="ARBA" id="ARBA00022679"/>
    </source>
</evidence>
<keyword evidence="2" id="KW-0012">Acyltransferase</keyword>
<evidence type="ECO:0000313" key="5">
    <source>
        <dbReference type="Proteomes" id="UP001059912"/>
    </source>
</evidence>
<sequence length="160" mass="17937">MRVKVIESTSDDVDIILSLIRLLAESDGVKNVSIGKDALLTNIYSEQPIAFAKLILCDEIIAGFIIHSWKFATFLGTREMYMQAIYIKPEFRRGGIATKALGQLSKIALEAGCSRLEWYVVKNNSMSNGFYDALGADTLSHARVRRFSEAAMKRLVEREN</sequence>
<gene>
    <name evidence="4" type="ORF">HB762_28510</name>
</gene>
<dbReference type="PANTHER" id="PTHR10545:SF29">
    <property type="entry name" value="GH14572P-RELATED"/>
    <property type="match status" value="1"/>
</dbReference>
<feature type="domain" description="N-acetyltransferase" evidence="3">
    <location>
        <begin position="3"/>
        <end position="157"/>
    </location>
</feature>
<dbReference type="InterPro" id="IPR051016">
    <property type="entry name" value="Diverse_Substrate_AcTransf"/>
</dbReference>
<geneLocation type="plasmid" evidence="4 5">
    <name>unnamed3</name>
</geneLocation>
<dbReference type="SUPFAM" id="SSF55729">
    <property type="entry name" value="Acyl-CoA N-acyltransferases (Nat)"/>
    <property type="match status" value="1"/>
</dbReference>
<reference evidence="4" key="1">
    <citation type="submission" date="2020-03" db="EMBL/GenBank/DDBJ databases">
        <title>Five strains of Vibrio campbellii isolated from Mariana Trench.</title>
        <authorList>
            <person name="Liang J."/>
            <person name="Zhang X.-H."/>
        </authorList>
    </citation>
    <scope>NUCLEOTIDE SEQUENCE</scope>
    <source>
        <strain evidence="4">LJC013</strain>
        <plasmid evidence="4">unnamed3</plasmid>
    </source>
</reference>
<keyword evidence="1" id="KW-0808">Transferase</keyword>
<dbReference type="InterPro" id="IPR000182">
    <property type="entry name" value="GNAT_dom"/>
</dbReference>
<dbReference type="Proteomes" id="UP001059912">
    <property type="component" value="Plasmid unnamed3"/>
</dbReference>
<dbReference type="InterPro" id="IPR016181">
    <property type="entry name" value="Acyl_CoA_acyltransferase"/>
</dbReference>
<proteinExistence type="predicted"/>
<keyword evidence="4" id="KW-0614">Plasmid</keyword>
<name>A0ABY5IQD2_9VIBR</name>
<dbReference type="PROSITE" id="PS51186">
    <property type="entry name" value="GNAT"/>
    <property type="match status" value="1"/>
</dbReference>
<dbReference type="Pfam" id="PF00583">
    <property type="entry name" value="Acetyltransf_1"/>
    <property type="match status" value="1"/>
</dbReference>
<evidence type="ECO:0000259" key="3">
    <source>
        <dbReference type="PROSITE" id="PS51186"/>
    </source>
</evidence>
<organism evidence="4 5">
    <name type="scientific">Vibrio campbellii</name>
    <dbReference type="NCBI Taxonomy" id="680"/>
    <lineage>
        <taxon>Bacteria</taxon>
        <taxon>Pseudomonadati</taxon>
        <taxon>Pseudomonadota</taxon>
        <taxon>Gammaproteobacteria</taxon>
        <taxon>Vibrionales</taxon>
        <taxon>Vibrionaceae</taxon>
        <taxon>Vibrio</taxon>
    </lineage>
</organism>
<dbReference type="RefSeq" id="WP_005531028.1">
    <property type="nucleotide sequence ID" value="NZ_CP030790.1"/>
</dbReference>
<dbReference type="CDD" id="cd04301">
    <property type="entry name" value="NAT_SF"/>
    <property type="match status" value="1"/>
</dbReference>
<dbReference type="Gene3D" id="3.40.630.30">
    <property type="match status" value="1"/>
</dbReference>
<accession>A0ABY5IQD2</accession>
<dbReference type="PANTHER" id="PTHR10545">
    <property type="entry name" value="DIAMINE N-ACETYLTRANSFERASE"/>
    <property type="match status" value="1"/>
</dbReference>
<keyword evidence="5" id="KW-1185">Reference proteome</keyword>